<evidence type="ECO:0000256" key="5">
    <source>
        <dbReference type="ARBA" id="ARBA00022989"/>
    </source>
</evidence>
<keyword evidence="10" id="KW-0807">Transducer</keyword>
<feature type="transmembrane region" description="Helical" evidence="11">
    <location>
        <begin position="685"/>
        <end position="709"/>
    </location>
</feature>
<comment type="subcellular location">
    <subcellularLocation>
        <location evidence="1">Cell membrane</location>
        <topology evidence="1">Multi-pass membrane protein</topology>
    </subcellularLocation>
</comment>
<dbReference type="PANTHER" id="PTHR24061:SF588">
    <property type="entry name" value="VOMERONASAL TYPE-2 RECEPTOR 26"/>
    <property type="match status" value="1"/>
</dbReference>
<dbReference type="OMA" id="NICYAFM"/>
<dbReference type="GO" id="GO:0005886">
    <property type="term" value="C:plasma membrane"/>
    <property type="evidence" value="ECO:0007669"/>
    <property type="project" value="UniProtKB-SubCell"/>
</dbReference>
<evidence type="ECO:0000256" key="1">
    <source>
        <dbReference type="ARBA" id="ARBA00004651"/>
    </source>
</evidence>
<feature type="transmembrane region" description="Helical" evidence="11">
    <location>
        <begin position="617"/>
        <end position="641"/>
    </location>
</feature>
<dbReference type="InterPro" id="IPR004073">
    <property type="entry name" value="GPCR_3_vmron_rcpt_2"/>
</dbReference>
<dbReference type="InterPro" id="IPR000337">
    <property type="entry name" value="GPCR_3"/>
</dbReference>
<dbReference type="InterPro" id="IPR017978">
    <property type="entry name" value="GPCR_3_C"/>
</dbReference>
<dbReference type="CDD" id="cd15283">
    <property type="entry name" value="7tmC_V2R_pheromone"/>
    <property type="match status" value="1"/>
</dbReference>
<evidence type="ECO:0008006" key="17">
    <source>
        <dbReference type="Google" id="ProtNLM"/>
    </source>
</evidence>
<dbReference type="PRINTS" id="PR01535">
    <property type="entry name" value="VOMERONASL2R"/>
</dbReference>
<evidence type="ECO:0000256" key="6">
    <source>
        <dbReference type="ARBA" id="ARBA00023040"/>
    </source>
</evidence>
<feature type="transmembrane region" description="Helical" evidence="11">
    <location>
        <begin position="779"/>
        <end position="797"/>
    </location>
</feature>
<dbReference type="FunFam" id="3.40.50.2300:FF:000260">
    <property type="entry name" value="Uncharacterized protein"/>
    <property type="match status" value="1"/>
</dbReference>
<keyword evidence="4 12" id="KW-0732">Signal</keyword>
<evidence type="ECO:0000256" key="11">
    <source>
        <dbReference type="SAM" id="Phobius"/>
    </source>
</evidence>
<feature type="transmembrane region" description="Helical" evidence="11">
    <location>
        <begin position="730"/>
        <end position="748"/>
    </location>
</feature>
<keyword evidence="2" id="KW-1003">Cell membrane</keyword>
<dbReference type="Proteomes" id="UP000694892">
    <property type="component" value="Chromosome 1S"/>
</dbReference>
<keyword evidence="7 11" id="KW-0472">Membrane</keyword>
<dbReference type="InterPro" id="IPR028082">
    <property type="entry name" value="Peripla_BP_I"/>
</dbReference>
<feature type="signal peptide" evidence="12">
    <location>
        <begin position="1"/>
        <end position="27"/>
    </location>
</feature>
<evidence type="ECO:0000256" key="4">
    <source>
        <dbReference type="ARBA" id="ARBA00022729"/>
    </source>
</evidence>
<evidence type="ECO:0000256" key="2">
    <source>
        <dbReference type="ARBA" id="ARBA00022475"/>
    </source>
</evidence>
<keyword evidence="9" id="KW-0325">Glycoprotein</keyword>
<name>A0A974I099_XENLA</name>
<feature type="transmembrane region" description="Helical" evidence="11">
    <location>
        <begin position="841"/>
        <end position="862"/>
    </location>
</feature>
<feature type="transmembrane region" description="Helical" evidence="11">
    <location>
        <begin position="809"/>
        <end position="829"/>
    </location>
</feature>
<dbReference type="FunFam" id="2.10.50.30:FF:000003">
    <property type="entry name" value="Vomeronasal 2, receptor 120"/>
    <property type="match status" value="1"/>
</dbReference>
<dbReference type="InterPro" id="IPR011500">
    <property type="entry name" value="GPCR_3_9-Cys_dom"/>
</dbReference>
<feature type="domain" description="RGS" evidence="13">
    <location>
        <begin position="336"/>
        <end position="473"/>
    </location>
</feature>
<dbReference type="Pfam" id="PF01094">
    <property type="entry name" value="ANF_receptor"/>
    <property type="match status" value="1"/>
</dbReference>
<evidence type="ECO:0000259" key="13">
    <source>
        <dbReference type="PROSITE" id="PS50132"/>
    </source>
</evidence>
<dbReference type="InterPro" id="IPR000068">
    <property type="entry name" value="GPCR_3_Ca_sens_rcpt-rel"/>
</dbReference>
<sequence>MLGFRSAYNPFKMLIYLLFMFVGQSGPQPIDSACKMQISNLFEEFEYFQDGDIIIGGLVTVNTHITSLSPQEDDYFIQFCVNLQPQYYRQLVEFRLAIEEINKNPSLLPNVTLGYHIYDTCGQEQNVVRNTFQILSGSGELVPNYSCGKKRNIAGFIGDLTSETTIISAQILSLFGFSQISYGASDLILSDKITFPYFFRTLQSYHGSSLVLSQLLNHFGWTWVGILSIDNNSGEKELQVLMDYFTRVGICVEFTIKITHYLNHISYDDQMYINTIKEIIQKSTTNILVVCGKLSKPSVIRLINLEDALIKKTLIFSPSASAIDHIMKSITKTFHGSLIFEQYTVYPRETHEIMEFMNSIHPFKNSEDKLLEDIFLVTFTCSSKDQYKNQLYEYLYKTYYAECAENYITEALGYLNNILLNVLSPHVHLAVDIMSQAVHEMHNSLSEKSPEKDKMFHHYPYELHHYLKKNHYQTKYEGQVSFDGNGEMNTGYMIYLFCYYSEQSVNLGKFGRFIPLAPSDYKLIIYPPIIPWKTKNNTIPRAQCTDSCQSGYRKALKPGAQPCCYYCVQCSEGEISNRTDRENCYRCPELERPNDKRNQCIAKTEEFLSYTSNVISAFLTSTAFLFSLITLLILGVFVSYWDTPIVRANNRSLSFLLLVSIKLSFLSVFLFLGRPVDITCMLRNITFGITFSIAVSSLLAKTIMVCVAFKATKPGSSWRKWVGVKLSNSVVLICSSIQIIICMTWLAISPPFQELDLHTYPGTIIIQCNEGSAIGFYSVIGYMGLLAAVSFVLAFLARTLPDSFNEAKYITFSMLLFCSVWITMIPAYLSTKGKNTVCVEIFAILTSCAGLLGCIFVPKCYVIMFKPEMNLKSCLLGSKS</sequence>
<evidence type="ECO:0000256" key="3">
    <source>
        <dbReference type="ARBA" id="ARBA00022692"/>
    </source>
</evidence>
<dbReference type="AlphaFoldDB" id="A0A974I099"/>
<keyword evidence="3 11" id="KW-0812">Transmembrane</keyword>
<dbReference type="InterPro" id="IPR038550">
    <property type="entry name" value="GPCR_3_9-Cys_sf"/>
</dbReference>
<evidence type="ECO:0000256" key="7">
    <source>
        <dbReference type="ARBA" id="ARBA00023136"/>
    </source>
</evidence>
<dbReference type="InterPro" id="IPR017979">
    <property type="entry name" value="GPCR_3_CS"/>
</dbReference>
<accession>A0A974I099</accession>
<organism evidence="15 16">
    <name type="scientific">Xenopus laevis</name>
    <name type="common">African clawed frog</name>
    <dbReference type="NCBI Taxonomy" id="8355"/>
    <lineage>
        <taxon>Eukaryota</taxon>
        <taxon>Metazoa</taxon>
        <taxon>Chordata</taxon>
        <taxon>Craniata</taxon>
        <taxon>Vertebrata</taxon>
        <taxon>Euteleostomi</taxon>
        <taxon>Amphibia</taxon>
        <taxon>Batrachia</taxon>
        <taxon>Anura</taxon>
        <taxon>Pipoidea</taxon>
        <taxon>Pipidae</taxon>
        <taxon>Xenopodinae</taxon>
        <taxon>Xenopus</taxon>
        <taxon>Xenopus</taxon>
    </lineage>
</organism>
<evidence type="ECO:0000313" key="16">
    <source>
        <dbReference type="Proteomes" id="UP000694892"/>
    </source>
</evidence>
<dbReference type="PANTHER" id="PTHR24061">
    <property type="entry name" value="CALCIUM-SENSING RECEPTOR-RELATED"/>
    <property type="match status" value="1"/>
</dbReference>
<dbReference type="PRINTS" id="PR00248">
    <property type="entry name" value="GPCRMGR"/>
</dbReference>
<evidence type="ECO:0000256" key="10">
    <source>
        <dbReference type="ARBA" id="ARBA00023224"/>
    </source>
</evidence>
<dbReference type="Gene3D" id="2.10.50.30">
    <property type="entry name" value="GPCR, family 3, nine cysteines domain"/>
    <property type="match status" value="1"/>
</dbReference>
<dbReference type="PROSITE" id="PS50259">
    <property type="entry name" value="G_PROTEIN_RECEP_F3_4"/>
    <property type="match status" value="1"/>
</dbReference>
<feature type="transmembrane region" description="Helical" evidence="11">
    <location>
        <begin position="653"/>
        <end position="673"/>
    </location>
</feature>
<feature type="domain" description="G-protein coupled receptors family 3 profile" evidence="14">
    <location>
        <begin position="615"/>
        <end position="879"/>
    </location>
</feature>
<gene>
    <name evidence="15" type="ORF">XELAEV_18008715mg</name>
</gene>
<dbReference type="Gene3D" id="3.40.50.2300">
    <property type="match status" value="2"/>
</dbReference>
<feature type="chain" id="PRO_5037240625" description="G-protein coupled receptors family 3 profile domain-containing protein" evidence="12">
    <location>
        <begin position="28"/>
        <end position="880"/>
    </location>
</feature>
<evidence type="ECO:0000256" key="8">
    <source>
        <dbReference type="ARBA" id="ARBA00023170"/>
    </source>
</evidence>
<evidence type="ECO:0000259" key="14">
    <source>
        <dbReference type="PROSITE" id="PS50259"/>
    </source>
</evidence>
<dbReference type="PROSITE" id="PS00981">
    <property type="entry name" value="G_PROTEIN_RECEP_F3_3"/>
    <property type="match status" value="1"/>
</dbReference>
<dbReference type="Pfam" id="PF07562">
    <property type="entry name" value="NCD3G"/>
    <property type="match status" value="1"/>
</dbReference>
<dbReference type="EMBL" id="CM004467">
    <property type="protein sequence ID" value="OCT96511.1"/>
    <property type="molecule type" value="Genomic_DNA"/>
</dbReference>
<dbReference type="Pfam" id="PF00003">
    <property type="entry name" value="7tm_3"/>
    <property type="match status" value="1"/>
</dbReference>
<dbReference type="InterPro" id="IPR009030">
    <property type="entry name" value="Growth_fac_rcpt_cys_sf"/>
</dbReference>
<keyword evidence="5 11" id="KW-1133">Transmembrane helix</keyword>
<protein>
    <recommendedName>
        <fullName evidence="17">G-protein coupled receptors family 3 profile domain-containing protein</fullName>
    </recommendedName>
</protein>
<reference evidence="16" key="1">
    <citation type="journal article" date="2016" name="Nature">
        <title>Genome evolution in the allotetraploid frog Xenopus laevis.</title>
        <authorList>
            <person name="Session A.M."/>
            <person name="Uno Y."/>
            <person name="Kwon T."/>
            <person name="Chapman J.A."/>
            <person name="Toyoda A."/>
            <person name="Takahashi S."/>
            <person name="Fukui A."/>
            <person name="Hikosaka A."/>
            <person name="Suzuki A."/>
            <person name="Kondo M."/>
            <person name="van Heeringen S.J."/>
            <person name="Quigley I."/>
            <person name="Heinz S."/>
            <person name="Ogino H."/>
            <person name="Ochi H."/>
            <person name="Hellsten U."/>
            <person name="Lyons J.B."/>
            <person name="Simakov O."/>
            <person name="Putnam N."/>
            <person name="Stites J."/>
            <person name="Kuroki Y."/>
            <person name="Tanaka T."/>
            <person name="Michiue T."/>
            <person name="Watanabe M."/>
            <person name="Bogdanovic O."/>
            <person name="Lister R."/>
            <person name="Georgiou G."/>
            <person name="Paranjpe S.S."/>
            <person name="van Kruijsbergen I."/>
            <person name="Shu S."/>
            <person name="Carlson J."/>
            <person name="Kinoshita T."/>
            <person name="Ohta Y."/>
            <person name="Mawaribuchi S."/>
            <person name="Jenkins J."/>
            <person name="Grimwood J."/>
            <person name="Schmutz J."/>
            <person name="Mitros T."/>
            <person name="Mozaffari S.V."/>
            <person name="Suzuki Y."/>
            <person name="Haramoto Y."/>
            <person name="Yamamoto T.S."/>
            <person name="Takagi C."/>
            <person name="Heald R."/>
            <person name="Miller K."/>
            <person name="Haudenschild C."/>
            <person name="Kitzman J."/>
            <person name="Nakayama T."/>
            <person name="Izutsu Y."/>
            <person name="Robert J."/>
            <person name="Fortriede J."/>
            <person name="Burns K."/>
            <person name="Lotay V."/>
            <person name="Karimi K."/>
            <person name="Yasuoka Y."/>
            <person name="Dichmann D.S."/>
            <person name="Flajnik M.F."/>
            <person name="Houston D.W."/>
            <person name="Shendure J."/>
            <person name="DuPasquier L."/>
            <person name="Vize P.D."/>
            <person name="Zorn A.M."/>
            <person name="Ito M."/>
            <person name="Marcotte E.M."/>
            <person name="Wallingford J.B."/>
            <person name="Ito Y."/>
            <person name="Asashima M."/>
            <person name="Ueno N."/>
            <person name="Matsuda Y."/>
            <person name="Veenstra G.J."/>
            <person name="Fujiyama A."/>
            <person name="Harland R.M."/>
            <person name="Taira M."/>
            <person name="Rokhsar D.S."/>
        </authorList>
    </citation>
    <scope>NUCLEOTIDE SEQUENCE [LARGE SCALE GENOMIC DNA]</scope>
    <source>
        <strain evidence="16">J</strain>
    </source>
</reference>
<dbReference type="PROSITE" id="PS50132">
    <property type="entry name" value="RGS"/>
    <property type="match status" value="1"/>
</dbReference>
<dbReference type="SUPFAM" id="SSF57184">
    <property type="entry name" value="Growth factor receptor domain"/>
    <property type="match status" value="1"/>
</dbReference>
<evidence type="ECO:0000256" key="9">
    <source>
        <dbReference type="ARBA" id="ARBA00023180"/>
    </source>
</evidence>
<evidence type="ECO:0000313" key="15">
    <source>
        <dbReference type="EMBL" id="OCT96511.1"/>
    </source>
</evidence>
<dbReference type="FunFam" id="3.40.50.2300:FF:000728">
    <property type="entry name" value="Uncharacterized protein"/>
    <property type="match status" value="1"/>
</dbReference>
<dbReference type="GO" id="GO:0004930">
    <property type="term" value="F:G protein-coupled receptor activity"/>
    <property type="evidence" value="ECO:0007669"/>
    <property type="project" value="UniProtKB-KW"/>
</dbReference>
<dbReference type="SUPFAM" id="SSF53822">
    <property type="entry name" value="Periplasmic binding protein-like I"/>
    <property type="match status" value="1"/>
</dbReference>
<dbReference type="InterPro" id="IPR001828">
    <property type="entry name" value="ANF_lig-bd_rcpt"/>
</dbReference>
<keyword evidence="6" id="KW-0297">G-protein coupled receptor</keyword>
<proteinExistence type="predicted"/>
<keyword evidence="8" id="KW-0675">Receptor</keyword>
<evidence type="ECO:0000256" key="12">
    <source>
        <dbReference type="SAM" id="SignalP"/>
    </source>
</evidence>
<dbReference type="InterPro" id="IPR016137">
    <property type="entry name" value="RGS"/>
</dbReference>